<evidence type="ECO:0000313" key="1">
    <source>
        <dbReference type="EMBL" id="MBB1060386.1"/>
    </source>
</evidence>
<proteinExistence type="predicted"/>
<sequence>MARDRAWARFYASRGLRPVTKDLRQQPNPVRLAAYAVRRALSTCVKH</sequence>
<dbReference type="RefSeq" id="WP_182686299.1">
    <property type="nucleotide sequence ID" value="NZ_JACHTF010000006.1"/>
</dbReference>
<organism evidence="1 2">
    <name type="scientific">Marilutibacter spongiae</name>
    <dbReference type="NCBI Taxonomy" id="2025720"/>
    <lineage>
        <taxon>Bacteria</taxon>
        <taxon>Pseudomonadati</taxon>
        <taxon>Pseudomonadota</taxon>
        <taxon>Gammaproteobacteria</taxon>
        <taxon>Lysobacterales</taxon>
        <taxon>Lysobacteraceae</taxon>
        <taxon>Marilutibacter</taxon>
    </lineage>
</organism>
<protein>
    <submittedName>
        <fullName evidence="1">Uncharacterized protein</fullName>
    </submittedName>
</protein>
<name>A0A7W3TL97_9GAMM</name>
<gene>
    <name evidence="1" type="ORF">H4F98_07335</name>
</gene>
<dbReference type="EMBL" id="JACHTF010000006">
    <property type="protein sequence ID" value="MBB1060386.1"/>
    <property type="molecule type" value="Genomic_DNA"/>
</dbReference>
<evidence type="ECO:0000313" key="2">
    <source>
        <dbReference type="Proteomes" id="UP000523196"/>
    </source>
</evidence>
<accession>A0A7W3TL97</accession>
<dbReference type="AlphaFoldDB" id="A0A7W3TL97"/>
<keyword evidence="2" id="KW-1185">Reference proteome</keyword>
<reference evidence="1 2" key="1">
    <citation type="submission" date="2020-08" db="EMBL/GenBank/DDBJ databases">
        <authorList>
            <person name="Xu S."/>
            <person name="Li A."/>
        </authorList>
    </citation>
    <scope>NUCLEOTIDE SEQUENCE [LARGE SCALE GENOMIC DNA]</scope>
    <source>
        <strain evidence="1 2">119BY6-57</strain>
    </source>
</reference>
<dbReference type="Proteomes" id="UP000523196">
    <property type="component" value="Unassembled WGS sequence"/>
</dbReference>
<comment type="caution">
    <text evidence="1">The sequence shown here is derived from an EMBL/GenBank/DDBJ whole genome shotgun (WGS) entry which is preliminary data.</text>
</comment>